<keyword evidence="6" id="KW-1185">Reference proteome</keyword>
<accession>A0AA38VP70</accession>
<feature type="region of interest" description="Disordered" evidence="2">
    <location>
        <begin position="739"/>
        <end position="844"/>
    </location>
</feature>
<reference evidence="5" key="1">
    <citation type="submission" date="2022-07" db="EMBL/GenBank/DDBJ databases">
        <title>Fungi with potential for degradation of polypropylene.</title>
        <authorList>
            <person name="Gostincar C."/>
        </authorList>
    </citation>
    <scope>NUCLEOTIDE SEQUENCE</scope>
    <source>
        <strain evidence="5">EXF-13287</strain>
    </source>
</reference>
<evidence type="ECO:0000259" key="3">
    <source>
        <dbReference type="Pfam" id="PF10373"/>
    </source>
</evidence>
<dbReference type="InterPro" id="IPR019458">
    <property type="entry name" value="Est1-like_N"/>
</dbReference>
<dbReference type="InterPro" id="IPR045153">
    <property type="entry name" value="Est1/Ebs1-like"/>
</dbReference>
<organism evidence="5 6">
    <name type="scientific">Coniochaeta hoffmannii</name>
    <dbReference type="NCBI Taxonomy" id="91930"/>
    <lineage>
        <taxon>Eukaryota</taxon>
        <taxon>Fungi</taxon>
        <taxon>Dikarya</taxon>
        <taxon>Ascomycota</taxon>
        <taxon>Pezizomycotina</taxon>
        <taxon>Sordariomycetes</taxon>
        <taxon>Sordariomycetidae</taxon>
        <taxon>Coniochaetales</taxon>
        <taxon>Coniochaetaceae</taxon>
        <taxon>Coniochaeta</taxon>
    </lineage>
</organism>
<evidence type="ECO:0000256" key="1">
    <source>
        <dbReference type="RuleBase" id="RU369098"/>
    </source>
</evidence>
<dbReference type="EMBL" id="JANBVN010000110">
    <property type="protein sequence ID" value="KAJ9143578.1"/>
    <property type="molecule type" value="Genomic_DNA"/>
</dbReference>
<name>A0AA38VP70_9PEZI</name>
<evidence type="ECO:0000259" key="4">
    <source>
        <dbReference type="Pfam" id="PF10374"/>
    </source>
</evidence>
<dbReference type="Pfam" id="PF10373">
    <property type="entry name" value="EST1_DNA_bind"/>
    <property type="match status" value="1"/>
</dbReference>
<dbReference type="InterPro" id="IPR011990">
    <property type="entry name" value="TPR-like_helical_dom_sf"/>
</dbReference>
<feature type="domain" description="DNA/RNA-binding" evidence="3">
    <location>
        <begin position="205"/>
        <end position="486"/>
    </location>
</feature>
<comment type="subcellular location">
    <subcellularLocation>
        <location evidence="1">Nucleus</location>
    </subcellularLocation>
</comment>
<protein>
    <recommendedName>
        <fullName evidence="1">Nonsense-mediated mRNA decay factor</fullName>
    </recommendedName>
</protein>
<evidence type="ECO:0000256" key="2">
    <source>
        <dbReference type="SAM" id="MobiDB-lite"/>
    </source>
</evidence>
<feature type="region of interest" description="Disordered" evidence="2">
    <location>
        <begin position="905"/>
        <end position="990"/>
    </location>
</feature>
<dbReference type="Proteomes" id="UP001174691">
    <property type="component" value="Unassembled WGS sequence"/>
</dbReference>
<dbReference type="Gene3D" id="1.25.40.10">
    <property type="entry name" value="Tetratricopeptide repeat domain"/>
    <property type="match status" value="1"/>
</dbReference>
<evidence type="ECO:0000313" key="5">
    <source>
        <dbReference type="EMBL" id="KAJ9143578.1"/>
    </source>
</evidence>
<evidence type="ECO:0000313" key="6">
    <source>
        <dbReference type="Proteomes" id="UP001174691"/>
    </source>
</evidence>
<proteinExistence type="predicted"/>
<feature type="region of interest" description="Disordered" evidence="2">
    <location>
        <begin position="857"/>
        <end position="881"/>
    </location>
</feature>
<dbReference type="InterPro" id="IPR018834">
    <property type="entry name" value="DNA/RNA-bd_Est1-type"/>
</dbReference>
<feature type="compositionally biased region" description="Polar residues" evidence="2">
    <location>
        <begin position="958"/>
        <end position="972"/>
    </location>
</feature>
<dbReference type="AlphaFoldDB" id="A0AA38VP70"/>
<keyword evidence="1" id="KW-0539">Nucleus</keyword>
<dbReference type="Pfam" id="PF10374">
    <property type="entry name" value="EST1"/>
    <property type="match status" value="1"/>
</dbReference>
<feature type="compositionally biased region" description="Polar residues" evidence="2">
    <location>
        <begin position="757"/>
        <end position="798"/>
    </location>
</feature>
<keyword evidence="1" id="KW-0866">Nonsense-mediated mRNA decay</keyword>
<feature type="region of interest" description="Disordered" evidence="2">
    <location>
        <begin position="500"/>
        <end position="520"/>
    </location>
</feature>
<dbReference type="SUPFAM" id="SSF48452">
    <property type="entry name" value="TPR-like"/>
    <property type="match status" value="1"/>
</dbReference>
<comment type="function">
    <text evidence="1">Plays a role in nonsense-mediated mRNA decay.</text>
</comment>
<dbReference type="GO" id="GO:0005634">
    <property type="term" value="C:nucleus"/>
    <property type="evidence" value="ECO:0007669"/>
    <property type="project" value="UniProtKB-SubCell"/>
</dbReference>
<feature type="compositionally biased region" description="Low complexity" evidence="2">
    <location>
        <begin position="867"/>
        <end position="881"/>
    </location>
</feature>
<feature type="compositionally biased region" description="Polar residues" evidence="2">
    <location>
        <begin position="805"/>
        <end position="844"/>
    </location>
</feature>
<comment type="caution">
    <text evidence="5">The sequence shown here is derived from an EMBL/GenBank/DDBJ whole genome shotgun (WGS) entry which is preliminary data.</text>
</comment>
<sequence length="1005" mass="108797">MASTAGDSVNASQEWLMAQKIRRAVMQELERVKKAATEGSETAHFRKLDDLMAQYRLKCMVILYCDIEYASKEKVEATLWTAHVLLNSAYRKVKEKYEKQQRMVTKRTIEKLYDAFIKTSQLFYKAHLQRLCACYPNLPELQRLVAGGAVDKFEGLGDTARVDAVAPAVKNQVLTSAYLTLNYLGDLWRYRTQLHRLERRKYDAALAYYRLATDLDPRSGYASHQMGVIFLEQERHFDIVYHFYRSLAAEEPHPNAAKNLESEFNRVLKSSASPRGHGPHHALQDWIVRLHAHFYLGKAFPQHAELEDEVLHRFGLAVKAHDFGHGLLKIALMNICAYQVAKDRITAEWTAERSQTCQFTLRLNIRTINVILHQLEPELSDVVNQMQSASNGTSETSSNKDDSIFNALVNDALPLLRIYMTWLCMYRLDIVQYKSHLQPYVGQMYKSLGEVLSSLFEMLRHSPRREPVPYLFPEDMEAFGLKALNGRAIPHACLLGIDSMTRTPKSRPDGAGSQDSRPDDVSFTRVLDITTCGFVLADDQEFPLAIAERLTHDGHRVVKATYLPEGKPAPPTVTARKVATNRTSPATATVEGSAMLGVRSSPTVATTELAPRAVSARGSNLADVANGFAEALTLQGGQQGSLSADQTVSAYPPRLAEEANYAVDHDSRMNDLVNGLVEPSESDATEAVVDHSDTSYGMHTATARDVFGSALPSTGPGLASKQIGLPSLSWAWGSVAESAPHQRGVSSGSSRDAWPVSNRNSAGAVPQQGTANNNNPFGSIGGSSDYQTATGSTSSNAQGVWGHARQNSRGIEGASTATGLAGQPSNGYGPSTTNSPWNQSSSKFSSIQDILGAQLGALVPGPTGTRPVASPPAQVSPAIPSPFGSTNFSGATSSLPPVYSPWGVPTRAATGSTKPGPIGPPPGLKTGSRPNSIGNGVGSSSWRQGNSSSIYQGVASDCQPSSRPDSGPSTPGLSAAATDGLAQQPAQKRDGAYEAMLRKLQKPKS</sequence>
<gene>
    <name evidence="5" type="ORF">NKR19_g6798</name>
</gene>
<dbReference type="PANTHER" id="PTHR15696">
    <property type="entry name" value="SMG-7 SUPPRESSOR WITH MORPHOLOGICAL EFFECT ON GENITALIA PROTEIN 7"/>
    <property type="match status" value="1"/>
</dbReference>
<dbReference type="PANTHER" id="PTHR15696:SF36">
    <property type="entry name" value="NONSENSE-MEDIATED MRNA DECAY FACTOR"/>
    <property type="match status" value="1"/>
</dbReference>
<feature type="domain" description="Telomerase activating protein Est1-like N-terminal" evidence="4">
    <location>
        <begin position="74"/>
        <end position="194"/>
    </location>
</feature>
<feature type="compositionally biased region" description="Low complexity" evidence="2">
    <location>
        <begin position="939"/>
        <end position="949"/>
    </location>
</feature>
<dbReference type="GO" id="GO:0000184">
    <property type="term" value="P:nuclear-transcribed mRNA catabolic process, nonsense-mediated decay"/>
    <property type="evidence" value="ECO:0007669"/>
    <property type="project" value="UniProtKB-KW"/>
</dbReference>